<organism evidence="1 2">
    <name type="scientific">Parenemella sanctibonifatiensis</name>
    <dbReference type="NCBI Taxonomy" id="2016505"/>
    <lineage>
        <taxon>Bacteria</taxon>
        <taxon>Bacillati</taxon>
        <taxon>Actinomycetota</taxon>
        <taxon>Actinomycetes</taxon>
        <taxon>Propionibacteriales</taxon>
        <taxon>Propionibacteriaceae</taxon>
        <taxon>Parenemella</taxon>
    </lineage>
</organism>
<dbReference type="EMBL" id="NMVJ01000010">
    <property type="protein sequence ID" value="OYN89025.1"/>
    <property type="molecule type" value="Genomic_DNA"/>
</dbReference>
<reference evidence="1 2" key="1">
    <citation type="submission" date="2017-07" db="EMBL/GenBank/DDBJ databases">
        <title>Draft whole genome sequences of clinical Proprionibacteriaceae strains.</title>
        <authorList>
            <person name="Bernier A.-M."/>
            <person name="Bernard K."/>
            <person name="Domingo M.-C."/>
        </authorList>
    </citation>
    <scope>NUCLEOTIDE SEQUENCE [LARGE SCALE GENOMIC DNA]</scope>
    <source>
        <strain evidence="1 2">NML 150081</strain>
    </source>
</reference>
<accession>A0A255EHE2</accession>
<keyword evidence="2" id="KW-1185">Reference proteome</keyword>
<gene>
    <name evidence="1" type="ORF">CGZ91_12200</name>
</gene>
<name>A0A255EHE2_9ACTN</name>
<sequence>MLWLMARKTSELPLLLLVTAQPGTSWIVQQLMLMTRQHGEHLALAPLDAAAVSSVVRSVLDVLLRWHRGFTV</sequence>
<protein>
    <submittedName>
        <fullName evidence="1">Uncharacterized protein</fullName>
    </submittedName>
</protein>
<evidence type="ECO:0000313" key="2">
    <source>
        <dbReference type="Proteomes" id="UP000216300"/>
    </source>
</evidence>
<comment type="caution">
    <text evidence="1">The sequence shown here is derived from an EMBL/GenBank/DDBJ whole genome shotgun (WGS) entry which is preliminary data.</text>
</comment>
<dbReference type="AlphaFoldDB" id="A0A255EHE2"/>
<evidence type="ECO:0000313" key="1">
    <source>
        <dbReference type="EMBL" id="OYN89025.1"/>
    </source>
</evidence>
<proteinExistence type="predicted"/>
<dbReference type="Proteomes" id="UP000216300">
    <property type="component" value="Unassembled WGS sequence"/>
</dbReference>